<dbReference type="PANTHER" id="PTHR32361:SF26">
    <property type="entry name" value="FAD-BINDING 8 DOMAIN-CONTAINING PROTEIN-RELATED"/>
    <property type="match status" value="1"/>
</dbReference>
<dbReference type="GO" id="GO:0006826">
    <property type="term" value="P:iron ion transport"/>
    <property type="evidence" value="ECO:0007669"/>
    <property type="project" value="TreeGrafter"/>
</dbReference>
<dbReference type="PROSITE" id="PS51384">
    <property type="entry name" value="FAD_FR"/>
    <property type="match status" value="1"/>
</dbReference>
<feature type="domain" description="FAD-binding FR-type" evidence="11">
    <location>
        <begin position="237"/>
        <end position="347"/>
    </location>
</feature>
<dbReference type="Proteomes" id="UP000053328">
    <property type="component" value="Unassembled WGS sequence"/>
</dbReference>
<gene>
    <name evidence="12" type="ORF">PV08_12033</name>
</gene>
<evidence type="ECO:0000256" key="2">
    <source>
        <dbReference type="ARBA" id="ARBA00006278"/>
    </source>
</evidence>
<feature type="transmembrane region" description="Helical" evidence="10">
    <location>
        <begin position="57"/>
        <end position="80"/>
    </location>
</feature>
<evidence type="ECO:0000256" key="1">
    <source>
        <dbReference type="ARBA" id="ARBA00004141"/>
    </source>
</evidence>
<keyword evidence="4 10" id="KW-0812">Transmembrane</keyword>
<dbReference type="InterPro" id="IPR013112">
    <property type="entry name" value="FAD-bd_8"/>
</dbReference>
<dbReference type="VEuPathDB" id="FungiDB:PV08_12033"/>
<evidence type="ECO:0000259" key="11">
    <source>
        <dbReference type="PROSITE" id="PS51384"/>
    </source>
</evidence>
<feature type="transmembrane region" description="Helical" evidence="10">
    <location>
        <begin position="128"/>
        <end position="146"/>
    </location>
</feature>
<dbReference type="HOGENOM" id="CLU_010365_8_1_1"/>
<dbReference type="AlphaFoldDB" id="A0A0D2AT47"/>
<comment type="subcellular location">
    <subcellularLocation>
        <location evidence="1">Membrane</location>
        <topology evidence="1">Multi-pass membrane protein</topology>
    </subcellularLocation>
</comment>
<dbReference type="EMBL" id="KN847504">
    <property type="protein sequence ID" value="KIW09690.1"/>
    <property type="molecule type" value="Genomic_DNA"/>
</dbReference>
<dbReference type="GeneID" id="27339116"/>
<dbReference type="InterPro" id="IPR051410">
    <property type="entry name" value="Ferric/Cupric_Reductase"/>
</dbReference>
<organism evidence="12 13">
    <name type="scientific">Exophiala spinifera</name>
    <dbReference type="NCBI Taxonomy" id="91928"/>
    <lineage>
        <taxon>Eukaryota</taxon>
        <taxon>Fungi</taxon>
        <taxon>Dikarya</taxon>
        <taxon>Ascomycota</taxon>
        <taxon>Pezizomycotina</taxon>
        <taxon>Eurotiomycetes</taxon>
        <taxon>Chaetothyriomycetidae</taxon>
        <taxon>Chaetothyriales</taxon>
        <taxon>Herpotrichiellaceae</taxon>
        <taxon>Exophiala</taxon>
    </lineage>
</organism>
<evidence type="ECO:0000313" key="13">
    <source>
        <dbReference type="Proteomes" id="UP000053328"/>
    </source>
</evidence>
<dbReference type="Pfam" id="PF01794">
    <property type="entry name" value="Ferric_reduct"/>
    <property type="match status" value="1"/>
</dbReference>
<dbReference type="InterPro" id="IPR013121">
    <property type="entry name" value="Fe_red_NAD-bd_6"/>
</dbReference>
<dbReference type="Pfam" id="PF08030">
    <property type="entry name" value="NAD_binding_6"/>
    <property type="match status" value="1"/>
</dbReference>
<evidence type="ECO:0000256" key="7">
    <source>
        <dbReference type="ARBA" id="ARBA00023002"/>
    </source>
</evidence>
<dbReference type="GO" id="GO:0005886">
    <property type="term" value="C:plasma membrane"/>
    <property type="evidence" value="ECO:0007669"/>
    <property type="project" value="TreeGrafter"/>
</dbReference>
<evidence type="ECO:0000256" key="5">
    <source>
        <dbReference type="ARBA" id="ARBA00022982"/>
    </source>
</evidence>
<reference evidence="12 13" key="1">
    <citation type="submission" date="2015-01" db="EMBL/GenBank/DDBJ databases">
        <title>The Genome Sequence of Exophiala spinifera CBS89968.</title>
        <authorList>
            <consortium name="The Broad Institute Genomics Platform"/>
            <person name="Cuomo C."/>
            <person name="de Hoog S."/>
            <person name="Gorbushina A."/>
            <person name="Stielow B."/>
            <person name="Teixiera M."/>
            <person name="Abouelleil A."/>
            <person name="Chapman S.B."/>
            <person name="Priest M."/>
            <person name="Young S.K."/>
            <person name="Wortman J."/>
            <person name="Nusbaum C."/>
            <person name="Birren B."/>
        </authorList>
    </citation>
    <scope>NUCLEOTIDE SEQUENCE [LARGE SCALE GENOMIC DNA]</scope>
    <source>
        <strain evidence="12 13">CBS 89968</strain>
    </source>
</reference>
<evidence type="ECO:0000256" key="10">
    <source>
        <dbReference type="SAM" id="Phobius"/>
    </source>
</evidence>
<keyword evidence="13" id="KW-1185">Reference proteome</keyword>
<evidence type="ECO:0000256" key="8">
    <source>
        <dbReference type="ARBA" id="ARBA00023065"/>
    </source>
</evidence>
<accession>A0A0D2AT47</accession>
<dbReference type="InterPro" id="IPR039261">
    <property type="entry name" value="FNR_nucleotide-bd"/>
</dbReference>
<proteinExistence type="inferred from homology"/>
<name>A0A0D2AT47_9EURO</name>
<dbReference type="RefSeq" id="XP_016229906.1">
    <property type="nucleotide sequence ID" value="XM_016386340.1"/>
</dbReference>
<dbReference type="GO" id="GO:0006879">
    <property type="term" value="P:intracellular iron ion homeostasis"/>
    <property type="evidence" value="ECO:0007669"/>
    <property type="project" value="TreeGrafter"/>
</dbReference>
<keyword evidence="9 10" id="KW-0472">Membrane</keyword>
<evidence type="ECO:0000256" key="9">
    <source>
        <dbReference type="ARBA" id="ARBA00023136"/>
    </source>
</evidence>
<protein>
    <recommendedName>
        <fullName evidence="11">FAD-binding FR-type domain-containing protein</fullName>
    </recommendedName>
</protein>
<comment type="similarity">
    <text evidence="2">Belongs to the ferric reductase (FRE) family.</text>
</comment>
<dbReference type="InterPro" id="IPR017927">
    <property type="entry name" value="FAD-bd_FR_type"/>
</dbReference>
<keyword evidence="8" id="KW-0406">Ion transport</keyword>
<dbReference type="GO" id="GO:0000293">
    <property type="term" value="F:ferric-chelate reductase activity"/>
    <property type="evidence" value="ECO:0007669"/>
    <property type="project" value="UniProtKB-ARBA"/>
</dbReference>
<keyword evidence="3" id="KW-0813">Transport</keyword>
<feature type="transmembrane region" description="Helical" evidence="10">
    <location>
        <begin position="158"/>
        <end position="178"/>
    </location>
</feature>
<dbReference type="PANTHER" id="PTHR32361">
    <property type="entry name" value="FERRIC/CUPRIC REDUCTASE TRANSMEMBRANE COMPONENT"/>
    <property type="match status" value="1"/>
</dbReference>
<dbReference type="Gene3D" id="3.40.50.80">
    <property type="entry name" value="Nucleotide-binding domain of ferredoxin-NADP reductase (FNR) module"/>
    <property type="match status" value="1"/>
</dbReference>
<feature type="transmembrane region" description="Helical" evidence="10">
    <location>
        <begin position="92"/>
        <end position="116"/>
    </location>
</feature>
<sequence>MEITQIYAVVIAGITLTFLLRTGVSSFAPRILAIASQIHQYLSYTYVLNRHALMGPWTVTAVLLHVIYLTVNVVCLSVGVTNLSLAGHRAGTLAVVNLGPLLSGLHLNFLADLLGLSVRDVRAAHRTVSFVAFGLVAFHVIVAAVTERASFRRELEKPFVALAGLALCILMITPQRLVRKVSYEIFLRFHQILSLLCAFSIWEHLSSIRCRDRLYLIIFLALLALAFVCEAVLVLVRNGWSYRKRSRVTVTSSCGMLKMKVHLCKPLSIEPGQYINLWMPSVGLGAFWQSHPFMVASWSTEPQRCLEIFIQPRRGITRDLLQTARPDGPFEYKWAMFSGPHGNTVPVGQCETVLLIADGVGIASQVPYLKKLIHGYHDRRVVTRRIHLIWQISDIDVGIAAQPFVNDVLDEDKLESGGILQVSIYVNLDDISKISFGRRSTVYPGKAKFDELVEKELAFHDKSRDDKMEGFPGSLPSTPIPPEYRTQYVPNVARRSALSEYSTDEFMQPWTDVPLQSDVGILHPPAQEKRRASELRHASQGSTLILMSAFAETRDVLRRLARRHLHEKVTLVETDFQPFKR</sequence>
<evidence type="ECO:0000313" key="12">
    <source>
        <dbReference type="EMBL" id="KIW09690.1"/>
    </source>
</evidence>
<dbReference type="OrthoDB" id="4112385at2759"/>
<evidence type="ECO:0000256" key="3">
    <source>
        <dbReference type="ARBA" id="ARBA00022448"/>
    </source>
</evidence>
<dbReference type="Pfam" id="PF08022">
    <property type="entry name" value="FAD_binding_8"/>
    <property type="match status" value="1"/>
</dbReference>
<feature type="transmembrane region" description="Helical" evidence="10">
    <location>
        <begin position="185"/>
        <end position="202"/>
    </location>
</feature>
<evidence type="ECO:0000256" key="4">
    <source>
        <dbReference type="ARBA" id="ARBA00022692"/>
    </source>
</evidence>
<dbReference type="InterPro" id="IPR013130">
    <property type="entry name" value="Fe3_Rdtase_TM_dom"/>
</dbReference>
<dbReference type="CDD" id="cd06186">
    <property type="entry name" value="NOX_Duox_like_FAD_NADP"/>
    <property type="match status" value="1"/>
</dbReference>
<keyword evidence="5" id="KW-0249">Electron transport</keyword>
<dbReference type="STRING" id="91928.A0A0D2AT47"/>
<dbReference type="GO" id="GO:0015677">
    <property type="term" value="P:copper ion import"/>
    <property type="evidence" value="ECO:0007669"/>
    <property type="project" value="TreeGrafter"/>
</dbReference>
<feature type="transmembrane region" description="Helical" evidence="10">
    <location>
        <begin position="6"/>
        <end position="24"/>
    </location>
</feature>
<keyword evidence="7" id="KW-0560">Oxidoreductase</keyword>
<keyword evidence="6 10" id="KW-1133">Transmembrane helix</keyword>
<feature type="transmembrane region" description="Helical" evidence="10">
    <location>
        <begin position="214"/>
        <end position="236"/>
    </location>
</feature>
<evidence type="ECO:0000256" key="6">
    <source>
        <dbReference type="ARBA" id="ARBA00022989"/>
    </source>
</evidence>
<dbReference type="SUPFAM" id="SSF52343">
    <property type="entry name" value="Ferredoxin reductase-like, C-terminal NADP-linked domain"/>
    <property type="match status" value="1"/>
</dbReference>